<evidence type="ECO:0000256" key="7">
    <source>
        <dbReference type="PROSITE-ProRule" id="PRU01215"/>
    </source>
</evidence>
<dbReference type="GO" id="GO:0043161">
    <property type="term" value="P:proteasome-mediated ubiquitin-dependent protein catabolic process"/>
    <property type="evidence" value="ECO:0007669"/>
    <property type="project" value="InterPro"/>
</dbReference>
<proteinExistence type="inferred from homology"/>
<organism evidence="11 12">
    <name type="scientific">Metschnikowia aff. pulcherrima</name>
    <dbReference type="NCBI Taxonomy" id="2163413"/>
    <lineage>
        <taxon>Eukaryota</taxon>
        <taxon>Fungi</taxon>
        <taxon>Dikarya</taxon>
        <taxon>Ascomycota</taxon>
        <taxon>Saccharomycotina</taxon>
        <taxon>Pichiomycetes</taxon>
        <taxon>Metschnikowiaceae</taxon>
        <taxon>Metschnikowia</taxon>
    </lineage>
</organism>
<comment type="subcellular location">
    <subcellularLocation>
        <location evidence="1">Cytoplasm</location>
    </subcellularLocation>
</comment>
<accession>A0A4P6XWS4</accession>
<keyword evidence="12" id="KW-1185">Reference proteome</keyword>
<dbReference type="GO" id="GO:0034657">
    <property type="term" value="C:GID complex"/>
    <property type="evidence" value="ECO:0007669"/>
    <property type="project" value="TreeGrafter"/>
</dbReference>
<evidence type="ECO:0000313" key="12">
    <source>
        <dbReference type="Proteomes" id="UP000292447"/>
    </source>
</evidence>
<evidence type="ECO:0000256" key="2">
    <source>
        <dbReference type="ARBA" id="ARBA00010615"/>
    </source>
</evidence>
<evidence type="ECO:0000259" key="10">
    <source>
        <dbReference type="PROSITE" id="PS51867"/>
    </source>
</evidence>
<dbReference type="STRING" id="2163413.A0A4P6XWS4"/>
<keyword evidence="3" id="KW-0963">Cytoplasm</keyword>
<sequence length="501" mass="57088">MSEPTLIFAVQSHRSQFVIPAEMIKKNIKSIQKQIERSKKQAAEEISRTKTNKVLTSEQKLLIVKQLVKSFEQLHKRLSLAIERDEDYRLRLTHRAQRLNELKNFVIALPSKSSSSNASASESESEVLDLHNENLISWYREETNLTIVDFLLKSNVSPDMNLGLQLLTRLDESSSAPLSKLIDYDVFADYNRVFLSISEQHDLEAISAWYSDNRTTLKKIGSNLLFEIHYCKYLSLIEQGNPLGAIAYSKKNLAPYASKENYAAGEDSTYETNLRRLVQLGSPLVCISLLKPAACNSSRTQSRDFLIESLVSKLPSTSTKAIEMECHSQRFSQQHWSGLSECFTKDYTKVYGISKEYPLLVYLSAGLSSLKTKSCFCNQENTVFNAREHINIVENLDSNSLRDLALRGPNQYYKLLRKINQCPVCSPELYSLSRKLPFAQLITSIYNNPFKLPNGNIYPFDKLLNPSGKLERENLVHNGKVRDPLTHEVFFVDDCSRVFPA</sequence>
<dbReference type="InterPro" id="IPR045098">
    <property type="entry name" value="Fyv10_fam"/>
</dbReference>
<dbReference type="PROSITE" id="PS51867">
    <property type="entry name" value="ZF_RING_GID"/>
    <property type="match status" value="1"/>
</dbReference>
<keyword evidence="4" id="KW-0479">Metal-binding</keyword>
<evidence type="ECO:0000256" key="8">
    <source>
        <dbReference type="SAM" id="Coils"/>
    </source>
</evidence>
<evidence type="ECO:0000256" key="3">
    <source>
        <dbReference type="ARBA" id="ARBA00022490"/>
    </source>
</evidence>
<dbReference type="GO" id="GO:0061630">
    <property type="term" value="F:ubiquitin protein ligase activity"/>
    <property type="evidence" value="ECO:0007669"/>
    <property type="project" value="InterPro"/>
</dbReference>
<dbReference type="PANTHER" id="PTHR12170:SF2">
    <property type="entry name" value="E3 UBIQUITIN-PROTEIN TRANSFERASE MAEA"/>
    <property type="match status" value="1"/>
</dbReference>
<keyword evidence="6" id="KW-0862">Zinc</keyword>
<comment type="similarity">
    <text evidence="2">Belongs to the FYV10 family.</text>
</comment>
<gene>
    <name evidence="11" type="primary">MPUL0F00550</name>
    <name evidence="11" type="ORF">METSCH_F00550</name>
</gene>
<evidence type="ECO:0000256" key="1">
    <source>
        <dbReference type="ARBA" id="ARBA00004496"/>
    </source>
</evidence>
<dbReference type="PANTHER" id="PTHR12170">
    <property type="entry name" value="MACROPHAGE ERYTHROBLAST ATTACHER-RELATED"/>
    <property type="match status" value="1"/>
</dbReference>
<feature type="zinc finger region" description="RING-Gid-type" evidence="7">
    <location>
        <begin position="422"/>
        <end position="486"/>
    </location>
</feature>
<reference evidence="12" key="1">
    <citation type="submission" date="2019-03" db="EMBL/GenBank/DDBJ databases">
        <title>Snf2 controls pulcherriminic acid biosynthesis and connects pigmentation and antifungal activity of the yeast Metschnikowia pulcherrima.</title>
        <authorList>
            <person name="Gore-Lloyd D."/>
            <person name="Sumann I."/>
            <person name="Brachmann A.O."/>
            <person name="Schneeberger K."/>
            <person name="Ortiz-Merino R.A."/>
            <person name="Moreno-Beltran M."/>
            <person name="Schlaefli M."/>
            <person name="Kirner P."/>
            <person name="Santos Kron A."/>
            <person name="Wolfe K.H."/>
            <person name="Piel J."/>
            <person name="Ahrens C.H."/>
            <person name="Henk D."/>
            <person name="Freimoser F.M."/>
        </authorList>
    </citation>
    <scope>NUCLEOTIDE SEQUENCE [LARGE SCALE GENOMIC DNA]</scope>
    <source>
        <strain evidence="12">APC 1.2</strain>
    </source>
</reference>
<dbReference type="InterPro" id="IPR044063">
    <property type="entry name" value="ZF_RING_GID"/>
</dbReference>
<dbReference type="InterPro" id="IPR006595">
    <property type="entry name" value="CTLH_C"/>
</dbReference>
<dbReference type="EMBL" id="CP034461">
    <property type="protein sequence ID" value="QBM90474.1"/>
    <property type="molecule type" value="Genomic_DNA"/>
</dbReference>
<dbReference type="InterPro" id="IPR024964">
    <property type="entry name" value="CTLH/CRA"/>
</dbReference>
<evidence type="ECO:0000256" key="5">
    <source>
        <dbReference type="ARBA" id="ARBA00022771"/>
    </source>
</evidence>
<name>A0A4P6XWS4_9ASCO</name>
<evidence type="ECO:0000313" key="11">
    <source>
        <dbReference type="EMBL" id="QBM90474.1"/>
    </source>
</evidence>
<keyword evidence="8" id="KW-0175">Coiled coil</keyword>
<keyword evidence="5 7" id="KW-0863">Zinc-finger</keyword>
<dbReference type="AlphaFoldDB" id="A0A4P6XWS4"/>
<evidence type="ECO:0000256" key="4">
    <source>
        <dbReference type="ARBA" id="ARBA00022723"/>
    </source>
</evidence>
<evidence type="ECO:0000259" key="9">
    <source>
        <dbReference type="PROSITE" id="PS50897"/>
    </source>
</evidence>
<dbReference type="GO" id="GO:0008270">
    <property type="term" value="F:zinc ion binding"/>
    <property type="evidence" value="ECO:0007669"/>
    <property type="project" value="UniProtKB-KW"/>
</dbReference>
<dbReference type="Pfam" id="PF10607">
    <property type="entry name" value="CTLH"/>
    <property type="match status" value="1"/>
</dbReference>
<dbReference type="Proteomes" id="UP000292447">
    <property type="component" value="Chromosome VI"/>
</dbReference>
<feature type="domain" description="RING-Gid-type" evidence="10">
    <location>
        <begin position="422"/>
        <end position="486"/>
    </location>
</feature>
<protein>
    <submittedName>
        <fullName evidence="11">Macrophage erythroblast attacher</fullName>
    </submittedName>
</protein>
<evidence type="ECO:0000256" key="6">
    <source>
        <dbReference type="ARBA" id="ARBA00022833"/>
    </source>
</evidence>
<feature type="coiled-coil region" evidence="8">
    <location>
        <begin position="21"/>
        <end position="52"/>
    </location>
</feature>
<dbReference type="GO" id="GO:0005634">
    <property type="term" value="C:nucleus"/>
    <property type="evidence" value="ECO:0007669"/>
    <property type="project" value="TreeGrafter"/>
</dbReference>
<dbReference type="PROSITE" id="PS50897">
    <property type="entry name" value="CTLH"/>
    <property type="match status" value="1"/>
</dbReference>
<feature type="domain" description="CTLH" evidence="9">
    <location>
        <begin position="208"/>
        <end position="244"/>
    </location>
</feature>
<dbReference type="GO" id="GO:0005737">
    <property type="term" value="C:cytoplasm"/>
    <property type="evidence" value="ECO:0007669"/>
    <property type="project" value="UniProtKB-SubCell"/>
</dbReference>